<dbReference type="EMBL" id="QXJM01000023">
    <property type="protein sequence ID" value="RIE04791.1"/>
    <property type="molecule type" value="Genomic_DNA"/>
</dbReference>
<accession>A0A398D004</accession>
<sequence length="163" mass="18724">MAGIPLSNIRLVSEELLASRLEQVKLVREDENECYRLVKDSDTGEHYLHFASRHLNLSGGLSEEHYHHLMPLDHDDVISYALGAEVPSYPDHWERPFLRNGPHGGYVWYDPGGSTVDESAYEEATAALREKLLNMKRDGKTSEEDIKKLFEDAERLFPENRNE</sequence>
<proteinExistence type="predicted"/>
<protein>
    <submittedName>
        <fullName evidence="1">Uncharacterized protein</fullName>
    </submittedName>
</protein>
<dbReference type="Proteomes" id="UP000266340">
    <property type="component" value="Unassembled WGS sequence"/>
</dbReference>
<name>A0A398D004_9BACL</name>
<dbReference type="AlphaFoldDB" id="A0A398D004"/>
<organism evidence="1 2">
    <name type="scientific">Cohnella faecalis</name>
    <dbReference type="NCBI Taxonomy" id="2315694"/>
    <lineage>
        <taxon>Bacteria</taxon>
        <taxon>Bacillati</taxon>
        <taxon>Bacillota</taxon>
        <taxon>Bacilli</taxon>
        <taxon>Bacillales</taxon>
        <taxon>Paenibacillaceae</taxon>
        <taxon>Cohnella</taxon>
    </lineage>
</organism>
<reference evidence="1 2" key="1">
    <citation type="submission" date="2018-09" db="EMBL/GenBank/DDBJ databases">
        <title>Cohnella cavernae sp. nov., isolated from a karst cave.</title>
        <authorList>
            <person name="Zhu H."/>
        </authorList>
    </citation>
    <scope>NUCLEOTIDE SEQUENCE [LARGE SCALE GENOMIC DNA]</scope>
    <source>
        <strain evidence="1 2">K2E09-144</strain>
    </source>
</reference>
<evidence type="ECO:0000313" key="1">
    <source>
        <dbReference type="EMBL" id="RIE04791.1"/>
    </source>
</evidence>
<comment type="caution">
    <text evidence="1">The sequence shown here is derived from an EMBL/GenBank/DDBJ whole genome shotgun (WGS) entry which is preliminary data.</text>
</comment>
<gene>
    <name evidence="1" type="ORF">D3H35_04780</name>
</gene>
<evidence type="ECO:0000313" key="2">
    <source>
        <dbReference type="Proteomes" id="UP000266340"/>
    </source>
</evidence>
<keyword evidence="2" id="KW-1185">Reference proteome</keyword>